<accession>A0A223KP55</accession>
<organism evidence="1 2">
    <name type="scientific">Sutcliffiella cohnii</name>
    <dbReference type="NCBI Taxonomy" id="33932"/>
    <lineage>
        <taxon>Bacteria</taxon>
        <taxon>Bacillati</taxon>
        <taxon>Bacillota</taxon>
        <taxon>Bacilli</taxon>
        <taxon>Bacillales</taxon>
        <taxon>Bacillaceae</taxon>
        <taxon>Sutcliffiella</taxon>
    </lineage>
</organism>
<name>A0A223KP55_9BACI</name>
<dbReference type="RefSeq" id="WP_066411633.1">
    <property type="nucleotide sequence ID" value="NZ_CP018866.1"/>
</dbReference>
<dbReference type="Proteomes" id="UP000215224">
    <property type="component" value="Chromosome"/>
</dbReference>
<dbReference type="KEGG" id="bcoh:BC6307_07740"/>
<protein>
    <submittedName>
        <fullName evidence="1">Uncharacterized protein</fullName>
    </submittedName>
</protein>
<sequence>MHPINLVNEENQVTPNYRLDGKEMYFDVYVSPDKEVCVLGKLDTNYLVWCSITTVFDAKKNASLFDFIIDNKCSFVSNEHQVLGKQYNEVKNWHVFRISKKLYNGELRYYSNASSLSFSTGTAFASEIQVFYQQEKAKSEFRIMNKKYVAILKEYKKTLDNNNDEMYYLTVKPLIDVIRSESYLKLCQEAKVRALYLELSARCDTLYNRYMTAVR</sequence>
<evidence type="ECO:0000313" key="1">
    <source>
        <dbReference type="EMBL" id="AST91177.1"/>
    </source>
</evidence>
<dbReference type="EMBL" id="CP018866">
    <property type="protein sequence ID" value="AST91177.1"/>
    <property type="molecule type" value="Genomic_DNA"/>
</dbReference>
<reference evidence="1 2" key="1">
    <citation type="submission" date="2016-12" db="EMBL/GenBank/DDBJ databases">
        <title>The whole genome sequencing and assembly of Bacillus cohnii DSM 6307T strain.</title>
        <authorList>
            <person name="Lee Y.-J."/>
            <person name="Yi H."/>
            <person name="Bahn Y.-S."/>
            <person name="Kim J.F."/>
            <person name="Lee D.-W."/>
        </authorList>
    </citation>
    <scope>NUCLEOTIDE SEQUENCE [LARGE SCALE GENOMIC DNA]</scope>
    <source>
        <strain evidence="1 2">DSM 6307</strain>
    </source>
</reference>
<keyword evidence="2" id="KW-1185">Reference proteome</keyword>
<dbReference type="STRING" id="1314751.GCA_001591425_00496"/>
<evidence type="ECO:0000313" key="2">
    <source>
        <dbReference type="Proteomes" id="UP000215224"/>
    </source>
</evidence>
<gene>
    <name evidence="1" type="ORF">BC6307_07740</name>
</gene>
<proteinExistence type="predicted"/>
<dbReference type="AlphaFoldDB" id="A0A223KP55"/>